<dbReference type="OrthoDB" id="2060782at2"/>
<protein>
    <recommendedName>
        <fullName evidence="4">ABC-2 family transporter</fullName>
    </recommendedName>
</protein>
<dbReference type="EMBL" id="SNYJ01000001">
    <property type="protein sequence ID" value="TDQ42995.1"/>
    <property type="molecule type" value="Genomic_DNA"/>
</dbReference>
<keyword evidence="1" id="KW-0812">Transmembrane</keyword>
<name>A0A4R6UDW0_9BACI</name>
<dbReference type="RefSeq" id="WP_133578808.1">
    <property type="nucleotide sequence ID" value="NZ_SNYJ01000001.1"/>
</dbReference>
<evidence type="ECO:0000256" key="1">
    <source>
        <dbReference type="SAM" id="Phobius"/>
    </source>
</evidence>
<accession>A0A4R6UDW0</accession>
<evidence type="ECO:0000313" key="3">
    <source>
        <dbReference type="Proteomes" id="UP000295632"/>
    </source>
</evidence>
<keyword evidence="1" id="KW-0472">Membrane</keyword>
<feature type="transmembrane region" description="Helical" evidence="1">
    <location>
        <begin position="12"/>
        <end position="35"/>
    </location>
</feature>
<reference evidence="2 3" key="1">
    <citation type="submission" date="2019-03" db="EMBL/GenBank/DDBJ databases">
        <title>Genomic Encyclopedia of Type Strains, Phase IV (KMG-IV): sequencing the most valuable type-strain genomes for metagenomic binning, comparative biology and taxonomic classification.</title>
        <authorList>
            <person name="Goeker M."/>
        </authorList>
    </citation>
    <scope>NUCLEOTIDE SEQUENCE [LARGE SCALE GENOMIC DNA]</scope>
    <source>
        <strain evidence="2 3">DSM 28697</strain>
    </source>
</reference>
<feature type="transmembrane region" description="Helical" evidence="1">
    <location>
        <begin position="234"/>
        <end position="252"/>
    </location>
</feature>
<feature type="transmembrane region" description="Helical" evidence="1">
    <location>
        <begin position="193"/>
        <end position="213"/>
    </location>
</feature>
<feature type="transmembrane region" description="Helical" evidence="1">
    <location>
        <begin position="299"/>
        <end position="323"/>
    </location>
</feature>
<evidence type="ECO:0000313" key="2">
    <source>
        <dbReference type="EMBL" id="TDQ42995.1"/>
    </source>
</evidence>
<dbReference type="AlphaFoldDB" id="A0A4R6UDW0"/>
<organism evidence="2 3">
    <name type="scientific">Aureibacillus halotolerans</name>
    <dbReference type="NCBI Taxonomy" id="1508390"/>
    <lineage>
        <taxon>Bacteria</taxon>
        <taxon>Bacillati</taxon>
        <taxon>Bacillota</taxon>
        <taxon>Bacilli</taxon>
        <taxon>Bacillales</taxon>
        <taxon>Bacillaceae</taxon>
        <taxon>Aureibacillus</taxon>
    </lineage>
</organism>
<keyword evidence="3" id="KW-1185">Reference proteome</keyword>
<dbReference type="Proteomes" id="UP000295632">
    <property type="component" value="Unassembled WGS sequence"/>
</dbReference>
<comment type="caution">
    <text evidence="2">The sequence shown here is derived from an EMBL/GenBank/DDBJ whole genome shotgun (WGS) entry which is preliminary data.</text>
</comment>
<gene>
    <name evidence="2" type="ORF">EV213_101427</name>
</gene>
<proteinExistence type="predicted"/>
<sequence length="414" mass="47971">MRLWYEARKVSSSIVLWGLLVFFMIVNGLYIWSYVDRHSEGFSDMASIMETYGTTIDNEMMKAMELDQTTELAWMNSLVENPKHFDHPTDFIKAHVMELTSEETERVHQLQFLTLYLEIARSIDPIYENFSVAESMAGAVAQFGLTDSAQKLALQQSESIQKRVDELVANKEHKHLFYWGPIYKPHSFLFKEVGQLLIFELMILTVLITSRLINYEFEEKTAQVVYSTKTGRKLLRRKVGIAALFVSVFSMIVPVITWMMVFIGIDYSALVNVPISSYFNRSSSMMPYISWWPLSFSQYLLLFYACLVACQFIFFGLAALLAVFIRNTYYVFFVFSLIFGIGVVTPLLSSTSSALLFYTGYTPFWLVMNPHIWWMANGVFTASQYYELTTLFGWSLCLGVALWLSMRRFQRQHL</sequence>
<evidence type="ECO:0008006" key="4">
    <source>
        <dbReference type="Google" id="ProtNLM"/>
    </source>
</evidence>
<feature type="transmembrane region" description="Helical" evidence="1">
    <location>
        <begin position="329"/>
        <end position="348"/>
    </location>
</feature>
<feature type="transmembrane region" description="Helical" evidence="1">
    <location>
        <begin position="385"/>
        <end position="404"/>
    </location>
</feature>
<keyword evidence="1" id="KW-1133">Transmembrane helix</keyword>